<evidence type="ECO:0000313" key="6">
    <source>
        <dbReference type="Proteomes" id="UP000254956"/>
    </source>
</evidence>
<organism evidence="5 6">
    <name type="scientific">Staphylococcus arlettae</name>
    <dbReference type="NCBI Taxonomy" id="29378"/>
    <lineage>
        <taxon>Bacteria</taxon>
        <taxon>Bacillati</taxon>
        <taxon>Bacillota</taxon>
        <taxon>Bacilli</taxon>
        <taxon>Bacillales</taxon>
        <taxon>Staphylococcaceae</taxon>
        <taxon>Staphylococcus</taxon>
    </lineage>
</organism>
<evidence type="ECO:0000313" key="4">
    <source>
        <dbReference type="EMBL" id="GEQ00384.1"/>
    </source>
</evidence>
<dbReference type="InterPro" id="IPR008978">
    <property type="entry name" value="HSP20-like_chaperone"/>
</dbReference>
<reference evidence="5 6" key="1">
    <citation type="submission" date="2018-06" db="EMBL/GenBank/DDBJ databases">
        <authorList>
            <consortium name="Pathogen Informatics"/>
            <person name="Doyle S."/>
        </authorList>
    </citation>
    <scope>NUCLEOTIDE SEQUENCE [LARGE SCALE GENOMIC DNA]</scope>
    <source>
        <strain evidence="5 6">NCTC12413</strain>
    </source>
</reference>
<accession>A0A380C1V5</accession>
<evidence type="ECO:0000256" key="2">
    <source>
        <dbReference type="RuleBase" id="RU003616"/>
    </source>
</evidence>
<gene>
    <name evidence="4" type="primary">hsp18</name>
    <name evidence="5" type="ORF">NCTC12413_00559</name>
    <name evidence="4" type="ORF">SAR03_14210</name>
</gene>
<dbReference type="OrthoDB" id="9811615at2"/>
<dbReference type="PANTHER" id="PTHR11527">
    <property type="entry name" value="HEAT-SHOCK PROTEIN 20 FAMILY MEMBER"/>
    <property type="match status" value="1"/>
</dbReference>
<dbReference type="RefSeq" id="WP_103388757.1">
    <property type="nucleotide sequence ID" value="NZ_BKAV01000013.1"/>
</dbReference>
<evidence type="ECO:0000313" key="5">
    <source>
        <dbReference type="EMBL" id="SUJ11124.1"/>
    </source>
</evidence>
<dbReference type="Proteomes" id="UP000321598">
    <property type="component" value="Unassembled WGS sequence"/>
</dbReference>
<dbReference type="STRING" id="1212545.SARL_06724"/>
<dbReference type="EMBL" id="BKAV01000013">
    <property type="protein sequence ID" value="GEQ00384.1"/>
    <property type="molecule type" value="Genomic_DNA"/>
</dbReference>
<dbReference type="SUPFAM" id="SSF49764">
    <property type="entry name" value="HSP20-like chaperones"/>
    <property type="match status" value="1"/>
</dbReference>
<evidence type="ECO:0000256" key="1">
    <source>
        <dbReference type="PROSITE-ProRule" id="PRU00285"/>
    </source>
</evidence>
<dbReference type="EMBL" id="UGZE01000001">
    <property type="protein sequence ID" value="SUJ11124.1"/>
    <property type="molecule type" value="Genomic_DNA"/>
</dbReference>
<keyword evidence="7" id="KW-1185">Reference proteome</keyword>
<protein>
    <submittedName>
        <fullName evidence="4">18 kDa heat shock protein</fullName>
    </submittedName>
    <submittedName>
        <fullName evidence="5">Small heat shock protein</fullName>
    </submittedName>
</protein>
<dbReference type="Proteomes" id="UP000254956">
    <property type="component" value="Unassembled WGS sequence"/>
</dbReference>
<dbReference type="Gene3D" id="2.60.40.790">
    <property type="match status" value="1"/>
</dbReference>
<evidence type="ECO:0000259" key="3">
    <source>
        <dbReference type="PROSITE" id="PS01031"/>
    </source>
</evidence>
<evidence type="ECO:0000313" key="7">
    <source>
        <dbReference type="Proteomes" id="UP000321598"/>
    </source>
</evidence>
<dbReference type="PROSITE" id="PS01031">
    <property type="entry name" value="SHSP"/>
    <property type="match status" value="1"/>
</dbReference>
<name>A0A380C1V5_9STAP</name>
<dbReference type="Pfam" id="PF00011">
    <property type="entry name" value="HSP20"/>
    <property type="match status" value="1"/>
</dbReference>
<dbReference type="AlphaFoldDB" id="A0A380C1V5"/>
<comment type="similarity">
    <text evidence="1 2">Belongs to the small heat shock protein (HSP20) family.</text>
</comment>
<sequence>MAFEKKPFNNALFDVDPGEFFKDFGRQIFEQTPLKRDIKTDIIEFEDKYTVVAELPGFTKESITLQYENQVLTIVADQVIVNEADKGTVIHKERNTHNLRRQFSFEHIDKTKIAATFTNGLLYVTLPKKVDTVDDASTIEIN</sequence>
<dbReference type="InterPro" id="IPR031107">
    <property type="entry name" value="Small_HSP"/>
</dbReference>
<keyword evidence="5" id="KW-0346">Stress response</keyword>
<reference evidence="4 7" key="2">
    <citation type="submission" date="2019-07" db="EMBL/GenBank/DDBJ databases">
        <title>Whole genome shotgun sequence of Staphylococcus arlettae NBRC 109765.</title>
        <authorList>
            <person name="Hosoyama A."/>
            <person name="Uohara A."/>
            <person name="Ohji S."/>
            <person name="Ichikawa N."/>
        </authorList>
    </citation>
    <scope>NUCLEOTIDE SEQUENCE [LARGE SCALE GENOMIC DNA]</scope>
    <source>
        <strain evidence="4 7">NBRC 109765</strain>
    </source>
</reference>
<proteinExistence type="inferred from homology"/>
<dbReference type="InterPro" id="IPR002068">
    <property type="entry name" value="A-crystallin/Hsp20_dom"/>
</dbReference>
<feature type="domain" description="SHSP" evidence="3">
    <location>
        <begin position="29"/>
        <end position="142"/>
    </location>
</feature>